<evidence type="ECO:0000313" key="8">
    <source>
        <dbReference type="Proteomes" id="UP000317484"/>
    </source>
</evidence>
<dbReference type="GO" id="GO:0006085">
    <property type="term" value="P:acetyl-CoA biosynthetic process"/>
    <property type="evidence" value="ECO:0007669"/>
    <property type="project" value="UniProtKB-UniRule"/>
</dbReference>
<evidence type="ECO:0000256" key="3">
    <source>
        <dbReference type="ARBA" id="ARBA00022777"/>
    </source>
</evidence>
<dbReference type="GO" id="GO:0005524">
    <property type="term" value="F:ATP binding"/>
    <property type="evidence" value="ECO:0007669"/>
    <property type="project" value="UniProtKB-KW"/>
</dbReference>
<dbReference type="EC" id="2.7.2.1" evidence="5"/>
<feature type="binding site" evidence="5">
    <location>
        <begin position="203"/>
        <end position="207"/>
    </location>
    <ligand>
        <name>ATP</name>
        <dbReference type="ChEBI" id="CHEBI:30616"/>
    </ligand>
</feature>
<comment type="pathway">
    <text evidence="5">Metabolic intermediate biosynthesis; acetyl-CoA biosynthesis; acetyl-CoA from acetate: step 1/2.</text>
</comment>
<dbReference type="InterPro" id="IPR043129">
    <property type="entry name" value="ATPase_NBD"/>
</dbReference>
<dbReference type="InterPro" id="IPR004372">
    <property type="entry name" value="Ac/propionate_kinase"/>
</dbReference>
<evidence type="ECO:0000256" key="2">
    <source>
        <dbReference type="ARBA" id="ARBA00022741"/>
    </source>
</evidence>
<dbReference type="GO" id="GO:0006083">
    <property type="term" value="P:acetate metabolic process"/>
    <property type="evidence" value="ECO:0007669"/>
    <property type="project" value="TreeGrafter"/>
</dbReference>
<feature type="binding site" evidence="5">
    <location>
        <position position="370"/>
    </location>
    <ligand>
        <name>Mg(2+)</name>
        <dbReference type="ChEBI" id="CHEBI:18420"/>
    </ligand>
</feature>
<evidence type="ECO:0000256" key="6">
    <source>
        <dbReference type="RuleBase" id="RU003835"/>
    </source>
</evidence>
<dbReference type="PANTHER" id="PTHR21060:SF15">
    <property type="entry name" value="ACETATE KINASE-RELATED"/>
    <property type="match status" value="1"/>
</dbReference>
<dbReference type="UniPathway" id="UPA00340">
    <property type="reaction ID" value="UER00458"/>
</dbReference>
<keyword evidence="5" id="KW-0479">Metal-binding</keyword>
<dbReference type="PANTHER" id="PTHR21060">
    <property type="entry name" value="ACETATE KINASE"/>
    <property type="match status" value="1"/>
</dbReference>
<organism evidence="7 8">
    <name type="scientific">Geodermatophilus aquaeductus</name>
    <dbReference type="NCBI Taxonomy" id="1564161"/>
    <lineage>
        <taxon>Bacteria</taxon>
        <taxon>Bacillati</taxon>
        <taxon>Actinomycetota</taxon>
        <taxon>Actinomycetes</taxon>
        <taxon>Geodermatophilales</taxon>
        <taxon>Geodermatophilaceae</taxon>
        <taxon>Geodermatophilus</taxon>
    </lineage>
</organism>
<dbReference type="Gene3D" id="3.30.420.40">
    <property type="match status" value="2"/>
</dbReference>
<feature type="site" description="Transition state stabilizer" evidence="5">
    <location>
        <position position="182"/>
    </location>
</feature>
<dbReference type="GO" id="GO:0005737">
    <property type="term" value="C:cytoplasm"/>
    <property type="evidence" value="ECO:0007669"/>
    <property type="project" value="UniProtKB-SubCell"/>
</dbReference>
<keyword evidence="3 5" id="KW-0418">Kinase</keyword>
<feature type="site" description="Transition state stabilizer" evidence="5">
    <location>
        <position position="236"/>
    </location>
</feature>
<dbReference type="HAMAP" id="MF_00020">
    <property type="entry name" value="Acetate_kinase"/>
    <property type="match status" value="1"/>
</dbReference>
<dbReference type="EMBL" id="FXTJ01000022">
    <property type="protein sequence ID" value="SMP00028.1"/>
    <property type="molecule type" value="Genomic_DNA"/>
</dbReference>
<evidence type="ECO:0000256" key="4">
    <source>
        <dbReference type="ARBA" id="ARBA00022840"/>
    </source>
</evidence>
<accession>A0A521FV16</accession>
<protein>
    <recommendedName>
        <fullName evidence="5">Acetate kinase</fullName>
        <ecNumber evidence="5">2.7.2.1</ecNumber>
    </recommendedName>
    <alternativeName>
        <fullName evidence="5">Acetokinase</fullName>
    </alternativeName>
</protein>
<keyword evidence="8" id="KW-1185">Reference proteome</keyword>
<feature type="binding site" evidence="5">
    <location>
        <begin position="278"/>
        <end position="280"/>
    </location>
    <ligand>
        <name>ATP</name>
        <dbReference type="ChEBI" id="CHEBI:30616"/>
    </ligand>
</feature>
<comment type="cofactor">
    <cofactor evidence="5">
        <name>Mg(2+)</name>
        <dbReference type="ChEBI" id="CHEBI:18420"/>
    </cofactor>
    <cofactor evidence="5">
        <name>Mn(2+)</name>
        <dbReference type="ChEBI" id="CHEBI:29035"/>
    </cofactor>
    <text evidence="5">Mg(2+). Can also accept Mn(2+).</text>
</comment>
<dbReference type="InterPro" id="IPR000890">
    <property type="entry name" value="Aliphatic_acid_kin_short-chain"/>
</dbReference>
<dbReference type="Pfam" id="PF00871">
    <property type="entry name" value="Acetate_kinase"/>
    <property type="match status" value="1"/>
</dbReference>
<reference evidence="7 8" key="1">
    <citation type="submission" date="2017-05" db="EMBL/GenBank/DDBJ databases">
        <authorList>
            <person name="Varghese N."/>
            <person name="Submissions S."/>
        </authorList>
    </citation>
    <scope>NUCLEOTIDE SEQUENCE [LARGE SCALE GENOMIC DNA]</scope>
    <source>
        <strain evidence="7 8">DSM 46834</strain>
    </source>
</reference>
<dbReference type="AlphaFoldDB" id="A0A521FV16"/>
<comment type="catalytic activity">
    <reaction evidence="5">
        <text>acetate + ATP = acetyl phosphate + ADP</text>
        <dbReference type="Rhea" id="RHEA:11352"/>
        <dbReference type="ChEBI" id="CHEBI:22191"/>
        <dbReference type="ChEBI" id="CHEBI:30089"/>
        <dbReference type="ChEBI" id="CHEBI:30616"/>
        <dbReference type="ChEBI" id="CHEBI:456216"/>
        <dbReference type="EC" id="2.7.2.1"/>
    </reaction>
</comment>
<dbReference type="GO" id="GO:0000287">
    <property type="term" value="F:magnesium ion binding"/>
    <property type="evidence" value="ECO:0007669"/>
    <property type="project" value="UniProtKB-UniRule"/>
</dbReference>
<evidence type="ECO:0000256" key="5">
    <source>
        <dbReference type="HAMAP-Rule" id="MF_00020"/>
    </source>
</evidence>
<gene>
    <name evidence="5" type="primary">ackA</name>
    <name evidence="7" type="ORF">SAMN06273567_12213</name>
</gene>
<proteinExistence type="inferred from homology"/>
<keyword evidence="4 5" id="KW-0067">ATP-binding</keyword>
<dbReference type="Proteomes" id="UP000317484">
    <property type="component" value="Unassembled WGS sequence"/>
</dbReference>
<comment type="subunit">
    <text evidence="5">Homodimer.</text>
</comment>
<feature type="binding site" evidence="5">
    <location>
        <position position="24"/>
    </location>
    <ligand>
        <name>ATP</name>
        <dbReference type="ChEBI" id="CHEBI:30616"/>
    </ligand>
</feature>
<feature type="binding site" evidence="5">
    <location>
        <position position="94"/>
    </location>
    <ligand>
        <name>substrate</name>
    </ligand>
</feature>
<keyword evidence="5" id="KW-0460">Magnesium</keyword>
<feature type="active site" description="Proton donor/acceptor" evidence="5">
    <location>
        <position position="151"/>
    </location>
</feature>
<name>A0A521FV16_9ACTN</name>
<comment type="subcellular location">
    <subcellularLocation>
        <location evidence="5">Cytoplasm</location>
    </subcellularLocation>
</comment>
<comment type="similarity">
    <text evidence="5 6">Belongs to the acetokinase family.</text>
</comment>
<dbReference type="PRINTS" id="PR00471">
    <property type="entry name" value="ACETATEKNASE"/>
</dbReference>
<sequence>MLDSRAPADPPVVLSLDVGSSSLKAAVRDPDLRMHAEISGLRDGPEAEPAHVTISGTGSFVEHARLSDGWTGAVAEIADAMARRGLYPDVIAHRVVHGTPLLAEPRRADELLVARLRGEAHLDPLHLPRQLAVLEEARARWPGAEMVLVPDGGFFAVLPQEAVTLPLPAEARATGLRRWGFHGLAVQSVIDLLPGLGGAVVVHLGSGCSVTAVQDGRPRSTTMALSPAGGIPSLTRSGDLDPEVVLRLVEQADGSVPAVRELLNRRSGVAGLAGGRTDVRELLAADDAAADLALRVFVRSVAMATAAAVTTLDTWDSLVFSGGIGQHSGEVRELVCARLLTLRHGVPGGSVPSERLVGAGVRVLAVPIDEEAVIDRLARGVLPAVPRPRGFALPKR</sequence>
<dbReference type="SUPFAM" id="SSF53067">
    <property type="entry name" value="Actin-like ATPase domain"/>
    <property type="match status" value="2"/>
</dbReference>
<dbReference type="RefSeq" id="WP_185938589.1">
    <property type="nucleotide sequence ID" value="NZ_FXTJ01000022.1"/>
</dbReference>
<keyword evidence="1 5" id="KW-0808">Transferase</keyword>
<dbReference type="GO" id="GO:0008776">
    <property type="term" value="F:acetate kinase activity"/>
    <property type="evidence" value="ECO:0007669"/>
    <property type="project" value="UniProtKB-UniRule"/>
</dbReference>
<comment type="caution">
    <text evidence="5">Lacks conserved residue(s) required for the propagation of feature annotation.</text>
</comment>
<evidence type="ECO:0000313" key="7">
    <source>
        <dbReference type="EMBL" id="SMP00028.1"/>
    </source>
</evidence>
<keyword evidence="2 5" id="KW-0547">Nucleotide-binding</keyword>
<comment type="function">
    <text evidence="5">Catalyzes the formation of acetyl phosphate from acetate and ATP. Can also catalyze the reverse reaction.</text>
</comment>
<evidence type="ECO:0000256" key="1">
    <source>
        <dbReference type="ARBA" id="ARBA00022679"/>
    </source>
</evidence>
<keyword evidence="5" id="KW-0963">Cytoplasm</keyword>